<proteinExistence type="inferred from homology"/>
<feature type="domain" description="Polyphosphate kinase-2-related" evidence="5">
    <location>
        <begin position="59"/>
        <end position="283"/>
    </location>
</feature>
<dbReference type="SUPFAM" id="SSF52540">
    <property type="entry name" value="P-loop containing nucleoside triphosphate hydrolases"/>
    <property type="match status" value="1"/>
</dbReference>
<comment type="caution">
    <text evidence="6">The sequence shown here is derived from an EMBL/GenBank/DDBJ whole genome shotgun (WGS) entry which is preliminary data.</text>
</comment>
<comment type="subunit">
    <text evidence="4">Homotetramer.</text>
</comment>
<dbReference type="PANTHER" id="PTHR34383">
    <property type="entry name" value="POLYPHOSPHATE:AMP PHOSPHOTRANSFERASE-RELATED"/>
    <property type="match status" value="1"/>
</dbReference>
<organism evidence="6 7">
    <name type="scientific">Parasutterella excrementihominis</name>
    <dbReference type="NCBI Taxonomy" id="487175"/>
    <lineage>
        <taxon>Bacteria</taxon>
        <taxon>Pseudomonadati</taxon>
        <taxon>Pseudomonadota</taxon>
        <taxon>Betaproteobacteria</taxon>
        <taxon>Burkholderiales</taxon>
        <taxon>Sutterellaceae</taxon>
        <taxon>Parasutterella</taxon>
    </lineage>
</organism>
<evidence type="ECO:0000313" key="6">
    <source>
        <dbReference type="EMBL" id="MTU42575.1"/>
    </source>
</evidence>
<evidence type="ECO:0000256" key="3">
    <source>
        <dbReference type="ARBA" id="ARBA00022777"/>
    </source>
</evidence>
<dbReference type="InterPro" id="IPR022488">
    <property type="entry name" value="PPK2-related"/>
</dbReference>
<accession>A0A6I3S5A9</accession>
<dbReference type="Pfam" id="PF03976">
    <property type="entry name" value="PPK2"/>
    <property type="match status" value="1"/>
</dbReference>
<keyword evidence="3 4" id="KW-0418">Kinase</keyword>
<sequence>MQALISILEGEAPADRKAILKALVQREKLKEGASKKTEVNENELNEDWKHGGYPYKNRMSRKIYEKEKYLLQVELLKLQNWVKETGQKVVILFEGRDAAGKGGTIRRFMEHLNPRGARVVALEKPTQRELGEWYFQRYVKHLPTAGEIVLFDRSWYNRAGVERVMGFCTDDQYLEFMRECPEFERFLTRSRIYLIKFWFSVSRKEQRRRFKERQVHPLKRWKLSPIDMASLDKWDDYTKAKEAMFLNTDTVAAPWTVIKSDDKKRARLNAMRYVLQSLPYTGKDMNAIGAIDPLILGRANTIYEKGEHSDILLQLSTHLAEKNTETKKKSK</sequence>
<name>A0A6I3S5A9_9BURK</name>
<evidence type="ECO:0000256" key="4">
    <source>
        <dbReference type="RuleBase" id="RU369062"/>
    </source>
</evidence>
<comment type="similarity">
    <text evidence="1 4">Belongs to the polyphosphate kinase 2 (PPK2) family. Class I subfamily.</text>
</comment>
<dbReference type="AlphaFoldDB" id="A0A6I3S5A9"/>
<dbReference type="EMBL" id="WNCL01000005">
    <property type="protein sequence ID" value="MTU42575.1"/>
    <property type="molecule type" value="Genomic_DNA"/>
</dbReference>
<dbReference type="GO" id="GO:0006793">
    <property type="term" value="P:phosphorus metabolic process"/>
    <property type="evidence" value="ECO:0007669"/>
    <property type="project" value="InterPro"/>
</dbReference>
<keyword evidence="2 4" id="KW-0808">Transferase</keyword>
<dbReference type="EC" id="2.7.4.-" evidence="4"/>
<evidence type="ECO:0000313" key="7">
    <source>
        <dbReference type="Proteomes" id="UP000462362"/>
    </source>
</evidence>
<dbReference type="InterPro" id="IPR022486">
    <property type="entry name" value="PPK2_PA0141"/>
</dbReference>
<evidence type="ECO:0000259" key="5">
    <source>
        <dbReference type="Pfam" id="PF03976"/>
    </source>
</evidence>
<evidence type="ECO:0000256" key="1">
    <source>
        <dbReference type="ARBA" id="ARBA00009924"/>
    </source>
</evidence>
<reference evidence="6 7" key="1">
    <citation type="journal article" date="2019" name="Nat. Med.">
        <title>A library of human gut bacterial isolates paired with longitudinal multiomics data enables mechanistic microbiome research.</title>
        <authorList>
            <person name="Poyet M."/>
            <person name="Groussin M."/>
            <person name="Gibbons S.M."/>
            <person name="Avila-Pacheco J."/>
            <person name="Jiang X."/>
            <person name="Kearney S.M."/>
            <person name="Perrotta A.R."/>
            <person name="Berdy B."/>
            <person name="Zhao S."/>
            <person name="Lieberman T.D."/>
            <person name="Swanson P.K."/>
            <person name="Smith M."/>
            <person name="Roesemann S."/>
            <person name="Alexander J.E."/>
            <person name="Rich S.A."/>
            <person name="Livny J."/>
            <person name="Vlamakis H."/>
            <person name="Clish C."/>
            <person name="Bullock K."/>
            <person name="Deik A."/>
            <person name="Scott J."/>
            <person name="Pierce K.A."/>
            <person name="Xavier R.J."/>
            <person name="Alm E.J."/>
        </authorList>
    </citation>
    <scope>NUCLEOTIDE SEQUENCE [LARGE SCALE GENOMIC DNA]</scope>
    <source>
        <strain evidence="6 7">BIOML-A2</strain>
    </source>
</reference>
<dbReference type="GO" id="GO:0008976">
    <property type="term" value="F:polyphosphate kinase activity"/>
    <property type="evidence" value="ECO:0007669"/>
    <property type="project" value="UniProtKB-UniRule"/>
</dbReference>
<dbReference type="NCBIfam" id="TIGR03707">
    <property type="entry name" value="PPK2_P_aer"/>
    <property type="match status" value="1"/>
</dbReference>
<comment type="function">
    <text evidence="4">Uses inorganic polyphosphate (polyP) as a donor to convert GDP to GTP or ADP to ATP.</text>
</comment>
<dbReference type="Proteomes" id="UP000462362">
    <property type="component" value="Unassembled WGS sequence"/>
</dbReference>
<gene>
    <name evidence="6" type="primary">ppk2</name>
    <name evidence="6" type="ORF">GMD42_02835</name>
</gene>
<protein>
    <recommendedName>
        <fullName evidence="4">ADP/GDP-polyphosphate phosphotransferase</fullName>
        <ecNumber evidence="4">2.7.4.-</ecNumber>
    </recommendedName>
    <alternativeName>
        <fullName evidence="4">Polyphosphate kinase PPK2</fullName>
    </alternativeName>
</protein>
<dbReference type="Gene3D" id="3.40.50.300">
    <property type="entry name" value="P-loop containing nucleotide triphosphate hydrolases"/>
    <property type="match status" value="1"/>
</dbReference>
<evidence type="ECO:0000256" key="2">
    <source>
        <dbReference type="ARBA" id="ARBA00022679"/>
    </source>
</evidence>
<dbReference type="InterPro" id="IPR027417">
    <property type="entry name" value="P-loop_NTPase"/>
</dbReference>
<dbReference type="PANTHER" id="PTHR34383:SF1">
    <property type="entry name" value="ADP-POLYPHOSPHATE PHOSPHOTRANSFERASE"/>
    <property type="match status" value="1"/>
</dbReference>